<evidence type="ECO:0000313" key="2">
    <source>
        <dbReference type="EMBL" id="ABX42315.1"/>
    </source>
</evidence>
<evidence type="ECO:0000256" key="1">
    <source>
        <dbReference type="SAM" id="Phobius"/>
    </source>
</evidence>
<dbReference type="EMBL" id="CP000885">
    <property type="protein sequence ID" value="ABX42315.1"/>
    <property type="molecule type" value="Genomic_DNA"/>
</dbReference>
<keyword evidence="1" id="KW-0472">Membrane</keyword>
<sequence>MIKYPLRTDLWRLIGISNDKPYELYLWHDGKEVEIKDNDMKEKLLEYLSGKYTRETSDYIMKSAGVSWILRIKYNDNIKSIIIYGNIKKIKYESLHNLLLIIFQHHYYNLYMININKVRIKNRQVVCFFILIRSVPFYVFKIFSLIDEDKLLVYLFDFKQFVDNIAENKEVNCF</sequence>
<dbReference type="HOGENOM" id="CLU_1537433_0_0_9"/>
<dbReference type="Proteomes" id="UP000000370">
    <property type="component" value="Chromosome"/>
</dbReference>
<accession>A9KHN0</accession>
<feature type="transmembrane region" description="Helical" evidence="1">
    <location>
        <begin position="125"/>
        <end position="146"/>
    </location>
</feature>
<protein>
    <submittedName>
        <fullName evidence="2">Uncharacterized protein</fullName>
    </submittedName>
</protein>
<keyword evidence="3" id="KW-1185">Reference proteome</keyword>
<dbReference type="AlphaFoldDB" id="A9KHN0"/>
<dbReference type="KEGG" id="cpy:Cphy_1947"/>
<keyword evidence="1" id="KW-1133">Transmembrane helix</keyword>
<evidence type="ECO:0000313" key="3">
    <source>
        <dbReference type="Proteomes" id="UP000000370"/>
    </source>
</evidence>
<keyword evidence="1" id="KW-0812">Transmembrane</keyword>
<reference evidence="3" key="1">
    <citation type="submission" date="2007-11" db="EMBL/GenBank/DDBJ databases">
        <title>Complete genome sequence of Clostridium phytofermentans ISDg.</title>
        <authorList>
            <person name="Leschine S.B."/>
            <person name="Warnick T.A."/>
            <person name="Blanchard J.L."/>
            <person name="Schnell D.J."/>
            <person name="Petit E.L."/>
            <person name="LaTouf W.G."/>
            <person name="Copeland A."/>
            <person name="Lucas S."/>
            <person name="Lapidus A."/>
            <person name="Barry K."/>
            <person name="Glavina del Rio T."/>
            <person name="Dalin E."/>
            <person name="Tice H."/>
            <person name="Pitluck S."/>
            <person name="Kiss H."/>
            <person name="Brettin T."/>
            <person name="Bruce D."/>
            <person name="Detter J.C."/>
            <person name="Han C."/>
            <person name="Kuske C."/>
            <person name="Schmutz J."/>
            <person name="Larimer F."/>
            <person name="Land M."/>
            <person name="Hauser L."/>
            <person name="Kyrpides N."/>
            <person name="Kim E.A."/>
            <person name="Richardson P."/>
        </authorList>
    </citation>
    <scope>NUCLEOTIDE SEQUENCE [LARGE SCALE GENOMIC DNA]</scope>
    <source>
        <strain evidence="3">ATCC 700394 / DSM 18823 / ISDg</strain>
    </source>
</reference>
<proteinExistence type="predicted"/>
<gene>
    <name evidence="2" type="ordered locus">Cphy_1947</name>
</gene>
<name>A9KHN0_LACP7</name>
<organism evidence="2 3">
    <name type="scientific">Lachnoclostridium phytofermentans (strain ATCC 700394 / DSM 18823 / ISDg)</name>
    <name type="common">Clostridium phytofermentans</name>
    <dbReference type="NCBI Taxonomy" id="357809"/>
    <lineage>
        <taxon>Bacteria</taxon>
        <taxon>Bacillati</taxon>
        <taxon>Bacillota</taxon>
        <taxon>Clostridia</taxon>
        <taxon>Lachnospirales</taxon>
        <taxon>Lachnospiraceae</taxon>
    </lineage>
</organism>